<keyword evidence="1" id="KW-1015">Disulfide bond</keyword>
<reference evidence="5 6" key="1">
    <citation type="journal article" date="2012" name="Nucleic Acids Res.">
        <title>Sequencing of the smallest Apicomplexan genome from the human pathogen Babesia microti.</title>
        <authorList>
            <person name="Cornillot E."/>
            <person name="Hadj-Kaddour K."/>
            <person name="Dassouli A."/>
            <person name="Noel B."/>
            <person name="Ranwez V."/>
            <person name="Vacherie B."/>
            <person name="Augagneur Y."/>
            <person name="Bres V."/>
            <person name="Duclos A."/>
            <person name="Randazzo S."/>
            <person name="Carcy B."/>
            <person name="Debierre-Grockiego F."/>
            <person name="Delbecq S."/>
            <person name="Moubri-Menage K."/>
            <person name="Shams-Eldin H."/>
            <person name="Usmani-Brown S."/>
            <person name="Bringaud F."/>
            <person name="Wincker P."/>
            <person name="Vivares C.P."/>
            <person name="Schwarz R.T."/>
            <person name="Schetters T.P."/>
            <person name="Krause P.J."/>
            <person name="Gorenflot A."/>
            <person name="Berry V."/>
            <person name="Barbe V."/>
            <person name="Ben Mamoun C."/>
        </authorList>
    </citation>
    <scope>NUCLEOTIDE SEQUENCE [LARGE SCALE GENOMIC DNA]</scope>
    <source>
        <strain evidence="5 6">RI</strain>
    </source>
</reference>
<keyword evidence="1" id="KW-0245">EGF-like domain</keyword>
<keyword evidence="3" id="KW-0732">Signal</keyword>
<comment type="caution">
    <text evidence="1">Lacks conserved residue(s) required for the propagation of feature annotation.</text>
</comment>
<dbReference type="KEGG" id="bmic:BmR1_04g09190"/>
<evidence type="ECO:0000256" key="1">
    <source>
        <dbReference type="PROSITE-ProRule" id="PRU00076"/>
    </source>
</evidence>
<name>I7IA23_BABMR</name>
<dbReference type="PROSITE" id="PS00022">
    <property type="entry name" value="EGF_1"/>
    <property type="match status" value="1"/>
</dbReference>
<feature type="disulfide bond" evidence="1">
    <location>
        <begin position="76"/>
        <end position="86"/>
    </location>
</feature>
<dbReference type="RefSeq" id="XP_012650422.1">
    <property type="nucleotide sequence ID" value="XM_012794968.1"/>
</dbReference>
<keyword evidence="2" id="KW-0472">Membrane</keyword>
<dbReference type="PROSITE" id="PS50026">
    <property type="entry name" value="EGF_3"/>
    <property type="match status" value="2"/>
</dbReference>
<evidence type="ECO:0000256" key="2">
    <source>
        <dbReference type="SAM" id="Phobius"/>
    </source>
</evidence>
<feature type="chain" id="PRO_5003710673" evidence="3">
    <location>
        <begin position="24"/>
        <end position="235"/>
    </location>
</feature>
<protein>
    <submittedName>
        <fullName evidence="5">EGF-like membrane protein, putative</fullName>
    </submittedName>
</protein>
<dbReference type="AlphaFoldDB" id="I7IA23"/>
<feature type="signal peptide" evidence="3">
    <location>
        <begin position="1"/>
        <end position="23"/>
    </location>
</feature>
<reference evidence="5 6" key="2">
    <citation type="journal article" date="2013" name="PLoS ONE">
        <title>Whole genome mapping and re-organization of the nuclear and mitochondrial genomes of Babesia microti isolates.</title>
        <authorList>
            <person name="Cornillot E."/>
            <person name="Dassouli A."/>
            <person name="Garg A."/>
            <person name="Pachikara N."/>
            <person name="Randazzo S."/>
            <person name="Depoix D."/>
            <person name="Carcy B."/>
            <person name="Delbecq S."/>
            <person name="Frutos R."/>
            <person name="Silva J.C."/>
            <person name="Sutton R."/>
            <person name="Krause P.J."/>
            <person name="Mamoun C.B."/>
        </authorList>
    </citation>
    <scope>NUCLEOTIDE SEQUENCE [LARGE SCALE GENOMIC DNA]</scope>
    <source>
        <strain evidence="5 6">RI</strain>
    </source>
</reference>
<dbReference type="OrthoDB" id="5953235at2759"/>
<dbReference type="InterPro" id="IPR000742">
    <property type="entry name" value="EGF"/>
</dbReference>
<keyword evidence="6" id="KW-1185">Reference proteome</keyword>
<dbReference type="Gene3D" id="2.10.25.10">
    <property type="entry name" value="Laminin"/>
    <property type="match status" value="2"/>
</dbReference>
<evidence type="ECO:0000313" key="5">
    <source>
        <dbReference type="EMBL" id="CCF76014.1"/>
    </source>
</evidence>
<proteinExistence type="predicted"/>
<dbReference type="GeneID" id="24426468"/>
<gene>
    <name evidence="5" type="ORF">BmR1_04g09190</name>
</gene>
<dbReference type="SMART" id="SM00181">
    <property type="entry name" value="EGF"/>
    <property type="match status" value="3"/>
</dbReference>
<organism evidence="5 6">
    <name type="scientific">Babesia microti (strain RI)</name>
    <dbReference type="NCBI Taxonomy" id="1133968"/>
    <lineage>
        <taxon>Eukaryota</taxon>
        <taxon>Sar</taxon>
        <taxon>Alveolata</taxon>
        <taxon>Apicomplexa</taxon>
        <taxon>Aconoidasida</taxon>
        <taxon>Piroplasmida</taxon>
        <taxon>Babesiidae</taxon>
        <taxon>Babesia</taxon>
    </lineage>
</organism>
<accession>I7IA23</accession>
<feature type="transmembrane region" description="Helical" evidence="2">
    <location>
        <begin position="190"/>
        <end position="215"/>
    </location>
</feature>
<evidence type="ECO:0000313" key="6">
    <source>
        <dbReference type="Proteomes" id="UP000002899"/>
    </source>
</evidence>
<dbReference type="EMBL" id="LN871599">
    <property type="protein sequence ID" value="CCF76014.1"/>
    <property type="molecule type" value="Genomic_DNA"/>
</dbReference>
<feature type="domain" description="EGF-like" evidence="4">
    <location>
        <begin position="72"/>
        <end position="109"/>
    </location>
</feature>
<dbReference type="VEuPathDB" id="PiroplasmaDB:BmR1_04g09190"/>
<keyword evidence="2" id="KW-0812">Transmembrane</keyword>
<sequence length="235" mass="26297">MNVCKNYKLNLFLVICTSPFCNCEECPSDHLCKGRCELVGNFKICICNPGETNWDCKLDLDLCNRDCVIGGTDNQCTKLLCNKGTCNNTLTYPFYSCNCGPFYTGQNCQIENNPCILSNANPCSNGRCEFIHGINKVNCHCNPGWKARDSETNYTIDWGSAKVIIDPPCSEQVFYGISKIAPRLSQGNRVIWHIVFGILSLIFIWQFYMLCINIATIKSDRSKSDSALTTATTVE</sequence>
<keyword evidence="2" id="KW-1133">Transmembrane helix</keyword>
<evidence type="ECO:0000256" key="3">
    <source>
        <dbReference type="SAM" id="SignalP"/>
    </source>
</evidence>
<feature type="domain" description="EGF-like" evidence="4">
    <location>
        <begin position="111"/>
        <end position="151"/>
    </location>
</feature>
<dbReference type="Proteomes" id="UP000002899">
    <property type="component" value="Chromosome IV"/>
</dbReference>
<feature type="disulfide bond" evidence="1">
    <location>
        <begin position="99"/>
        <end position="108"/>
    </location>
</feature>
<evidence type="ECO:0000259" key="4">
    <source>
        <dbReference type="PROSITE" id="PS50026"/>
    </source>
</evidence>
<dbReference type="SUPFAM" id="SSF57196">
    <property type="entry name" value="EGF/Laminin"/>
    <property type="match status" value="1"/>
</dbReference>
<reference evidence="5 6" key="3">
    <citation type="journal article" date="2016" name="Sci. Rep.">
        <title>Genome-wide diversity and gene expression profiling of Babesia microti isolates identify polymorphic genes that mediate host-pathogen interactions.</title>
        <authorList>
            <person name="Silva J.C."/>
            <person name="Cornillot E."/>
            <person name="McCracken C."/>
            <person name="Usmani-Brown S."/>
            <person name="Dwivedi A."/>
            <person name="Ifeonu O.O."/>
            <person name="Crabtree J."/>
            <person name="Gotia H.T."/>
            <person name="Virji A.Z."/>
            <person name="Reynes C."/>
            <person name="Colinge J."/>
            <person name="Kumar V."/>
            <person name="Lawres L."/>
            <person name="Pazzi J.E."/>
            <person name="Pablo J.V."/>
            <person name="Hung C."/>
            <person name="Brancato J."/>
            <person name="Kumari P."/>
            <person name="Orvis J."/>
            <person name="Tretina K."/>
            <person name="Chibucos M."/>
            <person name="Ott S."/>
            <person name="Sadzewicz L."/>
            <person name="Sengamalay N."/>
            <person name="Shetty A.C."/>
            <person name="Su Q."/>
            <person name="Tallon L."/>
            <person name="Fraser C.M."/>
            <person name="Frutos R."/>
            <person name="Molina D.M."/>
            <person name="Krause P.J."/>
            <person name="Ben Mamoun C."/>
        </authorList>
    </citation>
    <scope>NUCLEOTIDE SEQUENCE [LARGE SCALE GENOMIC DNA]</scope>
    <source>
        <strain evidence="5 6">RI</strain>
    </source>
</reference>